<dbReference type="EMBL" id="QJSX01000008">
    <property type="protein sequence ID" value="PYE53604.1"/>
    <property type="molecule type" value="Genomic_DNA"/>
</dbReference>
<keyword evidence="4" id="KW-0645">Protease</keyword>
<accession>A0A318S542</accession>
<dbReference type="GO" id="GO:0006508">
    <property type="term" value="P:proteolysis"/>
    <property type="evidence" value="ECO:0007669"/>
    <property type="project" value="UniProtKB-KW"/>
</dbReference>
<keyword evidence="5" id="KW-0378">Hydrolase</keyword>
<dbReference type="InterPro" id="IPR051167">
    <property type="entry name" value="Prolyl_oligopep/macrocyclase"/>
</dbReference>
<evidence type="ECO:0000259" key="8">
    <source>
        <dbReference type="Pfam" id="PF00326"/>
    </source>
</evidence>
<dbReference type="Pfam" id="PF02897">
    <property type="entry name" value="Peptidase_S9_N"/>
    <property type="match status" value="1"/>
</dbReference>
<proteinExistence type="inferred from homology"/>
<gene>
    <name evidence="10" type="ORF">DES52_108134</name>
</gene>
<evidence type="ECO:0000256" key="7">
    <source>
        <dbReference type="SAM" id="MobiDB-lite"/>
    </source>
</evidence>
<dbReference type="Gene3D" id="3.40.50.1820">
    <property type="entry name" value="alpha/beta hydrolase"/>
    <property type="match status" value="1"/>
</dbReference>
<sequence>MTITRLPYPSAPRGDQVDDYHGTTIPDPYRPLENPNSAETKAWVEAQNRLTFAYLAGIPERDRLRERLTALWNYPRNGVPWRRGGKLFRFKNTGLQNQDVLFVSDERGERELLDPNGFSDDGTASLRNLSVSRDGRFLAYAVSQGGSDWQTWFVRDVQTGEDLPDKLELSKFSGAAWLPDASGFYYGRYPAPSEGEALTSANYGQQLYLHRLGTPQAQDELVYERPDDPERGFHASVTHDGRYLVLTTWKGTSPKSLLAVRPLESTGDFVELVSSFEAMYAFVGSDGSTFYVQTDAKAPLGKLVSIDVTRPERGWQDVIAESEHKLVSVDLAQGELLALYEADATHRLRRFTRRGAFVADVELPALGTVTTVNTEPDESEAFFGFASFLFPTTSYRLDLAAGEATALETPAMPFDASRYETRQEFVVSKDGTRVPMFLVHKKGLALDGSSPTLLYGYGGFGVSLTPSFAVTRLPWLEMGGVLAVANLRGGGEYGETWHEAGTVHGKQNVFDDFIACAEHLVISGVTRPDKLAIQGGSNGGLLVGACMTQRPDLFGACLPAVGVLDMLRFHKFTIGWAWVSDYGSSDDPEQFETLLKYSPVHNVVPGTCYPPTFVTTGDHDDRVVPAHSYKFTAALQAAQGCDAPILIRVETKAGHGQGKPTKLIIEETADVLAFLVRALQLEL</sequence>
<dbReference type="InterPro" id="IPR029058">
    <property type="entry name" value="AB_hydrolase_fold"/>
</dbReference>
<dbReference type="PRINTS" id="PR00862">
    <property type="entry name" value="PROLIGOPTASE"/>
</dbReference>
<dbReference type="GO" id="GO:0005829">
    <property type="term" value="C:cytosol"/>
    <property type="evidence" value="ECO:0007669"/>
    <property type="project" value="TreeGrafter"/>
</dbReference>
<reference evidence="10 11" key="1">
    <citation type="submission" date="2018-06" db="EMBL/GenBank/DDBJ databases">
        <title>Genomic Encyclopedia of Type Strains, Phase IV (KMG-IV): sequencing the most valuable type-strain genomes for metagenomic binning, comparative biology and taxonomic classification.</title>
        <authorList>
            <person name="Goeker M."/>
        </authorList>
    </citation>
    <scope>NUCLEOTIDE SEQUENCE [LARGE SCALE GENOMIC DNA]</scope>
    <source>
        <strain evidence="10 11">DSM 18048</strain>
    </source>
</reference>
<dbReference type="Proteomes" id="UP000248326">
    <property type="component" value="Unassembled WGS sequence"/>
</dbReference>
<feature type="domain" description="Peptidase S9A N-terminal" evidence="9">
    <location>
        <begin position="9"/>
        <end position="408"/>
    </location>
</feature>
<dbReference type="PANTHER" id="PTHR42881">
    <property type="entry name" value="PROLYL ENDOPEPTIDASE"/>
    <property type="match status" value="1"/>
</dbReference>
<dbReference type="SUPFAM" id="SSF53474">
    <property type="entry name" value="alpha/beta-Hydrolases"/>
    <property type="match status" value="1"/>
</dbReference>
<dbReference type="AlphaFoldDB" id="A0A318S542"/>
<comment type="similarity">
    <text evidence="2">Belongs to the peptidase S9A family.</text>
</comment>
<evidence type="ECO:0000313" key="11">
    <source>
        <dbReference type="Proteomes" id="UP000248326"/>
    </source>
</evidence>
<dbReference type="EC" id="3.4.21.26" evidence="3"/>
<evidence type="ECO:0000259" key="9">
    <source>
        <dbReference type="Pfam" id="PF02897"/>
    </source>
</evidence>
<dbReference type="GO" id="GO:0004252">
    <property type="term" value="F:serine-type endopeptidase activity"/>
    <property type="evidence" value="ECO:0007669"/>
    <property type="project" value="UniProtKB-EC"/>
</dbReference>
<evidence type="ECO:0000256" key="3">
    <source>
        <dbReference type="ARBA" id="ARBA00011897"/>
    </source>
</evidence>
<feature type="domain" description="Peptidase S9 prolyl oligopeptidase catalytic" evidence="8">
    <location>
        <begin position="467"/>
        <end position="680"/>
    </location>
</feature>
<dbReference type="Pfam" id="PF00326">
    <property type="entry name" value="Peptidase_S9"/>
    <property type="match status" value="1"/>
</dbReference>
<name>A0A318S542_9DEIO</name>
<dbReference type="RefSeq" id="WP_211317915.1">
    <property type="nucleotide sequence ID" value="NZ_QJSX01000008.1"/>
</dbReference>
<evidence type="ECO:0000256" key="5">
    <source>
        <dbReference type="ARBA" id="ARBA00022801"/>
    </source>
</evidence>
<protein>
    <recommendedName>
        <fullName evidence="3">prolyl oligopeptidase</fullName>
        <ecNumber evidence="3">3.4.21.26</ecNumber>
    </recommendedName>
</protein>
<keyword evidence="6" id="KW-0720">Serine protease</keyword>
<dbReference type="SUPFAM" id="SSF50993">
    <property type="entry name" value="Peptidase/esterase 'gauge' domain"/>
    <property type="match status" value="1"/>
</dbReference>
<dbReference type="PANTHER" id="PTHR42881:SF2">
    <property type="entry name" value="PROLYL ENDOPEPTIDASE"/>
    <property type="match status" value="1"/>
</dbReference>
<evidence type="ECO:0000256" key="6">
    <source>
        <dbReference type="ARBA" id="ARBA00022825"/>
    </source>
</evidence>
<evidence type="ECO:0000256" key="4">
    <source>
        <dbReference type="ARBA" id="ARBA00022670"/>
    </source>
</evidence>
<keyword evidence="11" id="KW-1185">Reference proteome</keyword>
<dbReference type="InterPro" id="IPR023302">
    <property type="entry name" value="Pept_S9A_N"/>
</dbReference>
<comment type="catalytic activity">
    <reaction evidence="1">
        <text>Hydrolysis of Pro-|-Xaa &gt;&gt; Ala-|-Xaa in oligopeptides.</text>
        <dbReference type="EC" id="3.4.21.26"/>
    </reaction>
</comment>
<dbReference type="Gene3D" id="2.130.10.120">
    <property type="entry name" value="Prolyl oligopeptidase, N-terminal domain"/>
    <property type="match status" value="1"/>
</dbReference>
<organism evidence="10 11">
    <name type="scientific">Deinococcus yavapaiensis KR-236</name>
    <dbReference type="NCBI Taxonomy" id="694435"/>
    <lineage>
        <taxon>Bacteria</taxon>
        <taxon>Thermotogati</taxon>
        <taxon>Deinococcota</taxon>
        <taxon>Deinococci</taxon>
        <taxon>Deinococcales</taxon>
        <taxon>Deinococcaceae</taxon>
        <taxon>Deinococcus</taxon>
    </lineage>
</organism>
<comment type="caution">
    <text evidence="10">The sequence shown here is derived from an EMBL/GenBank/DDBJ whole genome shotgun (WGS) entry which is preliminary data.</text>
</comment>
<feature type="region of interest" description="Disordered" evidence="7">
    <location>
        <begin position="1"/>
        <end position="32"/>
    </location>
</feature>
<dbReference type="GO" id="GO:0070012">
    <property type="term" value="F:oligopeptidase activity"/>
    <property type="evidence" value="ECO:0007669"/>
    <property type="project" value="TreeGrafter"/>
</dbReference>
<dbReference type="InterPro" id="IPR001375">
    <property type="entry name" value="Peptidase_S9_cat"/>
</dbReference>
<evidence type="ECO:0000256" key="2">
    <source>
        <dbReference type="ARBA" id="ARBA00005228"/>
    </source>
</evidence>
<dbReference type="InterPro" id="IPR002470">
    <property type="entry name" value="Peptidase_S9A"/>
</dbReference>
<evidence type="ECO:0000313" key="10">
    <source>
        <dbReference type="EMBL" id="PYE53604.1"/>
    </source>
</evidence>
<evidence type="ECO:0000256" key="1">
    <source>
        <dbReference type="ARBA" id="ARBA00001070"/>
    </source>
</evidence>
<dbReference type="FunFam" id="3.40.50.1820:FF:000005">
    <property type="entry name" value="Prolyl endopeptidase"/>
    <property type="match status" value="1"/>
</dbReference>